<dbReference type="Proteomes" id="UP001239111">
    <property type="component" value="Chromosome 4"/>
</dbReference>
<protein>
    <submittedName>
        <fullName evidence="1">Uncharacterized protein</fullName>
    </submittedName>
</protein>
<proteinExistence type="predicted"/>
<gene>
    <name evidence="1" type="ORF">QAD02_008680</name>
</gene>
<comment type="caution">
    <text evidence="1">The sequence shown here is derived from an EMBL/GenBank/DDBJ whole genome shotgun (WGS) entry which is preliminary data.</text>
</comment>
<name>A0ACC2N7R9_9HYME</name>
<accession>A0ACC2N7R9</accession>
<reference evidence="1" key="1">
    <citation type="submission" date="2023-04" db="EMBL/GenBank/DDBJ databases">
        <title>A chromosome-level genome assembly of the parasitoid wasp Eretmocerus hayati.</title>
        <authorList>
            <person name="Zhong Y."/>
            <person name="Liu S."/>
            <person name="Liu Y."/>
        </authorList>
    </citation>
    <scope>NUCLEOTIDE SEQUENCE</scope>
    <source>
        <strain evidence="1">ZJU_SS_LIU_2023</strain>
    </source>
</reference>
<keyword evidence="2" id="KW-1185">Reference proteome</keyword>
<sequence length="576" mass="66139">MKRQSREREYERRKRHRHRQRSRSTPSSSRRSSSRSESRGYGRQRRRRYSRSDRSRTRVRRSRNDRSRSYISRRERRKRYLSTSSSSVSSNDRRQQRRDTRSSSSSRSSSSRSQCRGRRRDCRTESPRRNDRRKLVEQSSKSRHKPRQRSSSEESRYTPPPYTGSPTLPHDDAEEMRAPTPQAVINAPSSTSASTSMQPTAVVTSQNDGNPRSTENIMSNVANDADVTIVAQTADKDNREIELDDDALRVLGVDPSKPLESKNPLRPELTVRWTVWKSDGLDDDTKKELLDKYVPDTTLAAQKLNPELLSILSEAAIKRDSHIESNQKLTGTALTALGSAVSSLLTCKNYSRVKLLETLHDTGKILSELHHEQLESRRACILPITNKNMKSVLQKAKPDEYLFGSNLSDKIKEAKVMEKVGNDLKSVPIKKPFNKNNFRNPQKNCPRSKSIKLQKSDEYAEKIIYTSKANKISDVSQPPRYTQTLDSVRIAGRLSKFCNRWKEITSDPFILSCIRGYDIKFDYPVRQSHVKKEPLRSKSDMLDIWSAISELLKIEDGDQTDIWMISCCMEGHTLSV</sequence>
<evidence type="ECO:0000313" key="2">
    <source>
        <dbReference type="Proteomes" id="UP001239111"/>
    </source>
</evidence>
<organism evidence="1 2">
    <name type="scientific">Eretmocerus hayati</name>
    <dbReference type="NCBI Taxonomy" id="131215"/>
    <lineage>
        <taxon>Eukaryota</taxon>
        <taxon>Metazoa</taxon>
        <taxon>Ecdysozoa</taxon>
        <taxon>Arthropoda</taxon>
        <taxon>Hexapoda</taxon>
        <taxon>Insecta</taxon>
        <taxon>Pterygota</taxon>
        <taxon>Neoptera</taxon>
        <taxon>Endopterygota</taxon>
        <taxon>Hymenoptera</taxon>
        <taxon>Apocrita</taxon>
        <taxon>Proctotrupomorpha</taxon>
        <taxon>Chalcidoidea</taxon>
        <taxon>Aphelinidae</taxon>
        <taxon>Aphelininae</taxon>
        <taxon>Eretmocerus</taxon>
    </lineage>
</organism>
<evidence type="ECO:0000313" key="1">
    <source>
        <dbReference type="EMBL" id="KAJ8667018.1"/>
    </source>
</evidence>
<dbReference type="EMBL" id="CM056744">
    <property type="protein sequence ID" value="KAJ8667018.1"/>
    <property type="molecule type" value="Genomic_DNA"/>
</dbReference>